<dbReference type="GO" id="GO:0004190">
    <property type="term" value="F:aspartic-type endopeptidase activity"/>
    <property type="evidence" value="ECO:0007669"/>
    <property type="project" value="InterPro"/>
</dbReference>
<dbReference type="eggNOG" id="COG1989">
    <property type="taxonomic scope" value="Bacteria"/>
</dbReference>
<feature type="transmembrane region" description="Helical" evidence="2">
    <location>
        <begin position="111"/>
        <end position="135"/>
    </location>
</feature>
<dbReference type="EMBL" id="CP000463">
    <property type="protein sequence ID" value="ABJ06605.1"/>
    <property type="molecule type" value="Genomic_DNA"/>
</dbReference>
<dbReference type="InterPro" id="IPR050882">
    <property type="entry name" value="Prepilin_peptidase/N-MTase"/>
</dbReference>
<evidence type="ECO:0000313" key="4">
    <source>
        <dbReference type="EMBL" id="ABJ06605.1"/>
    </source>
</evidence>
<dbReference type="HOGENOM" id="CLU_057101_5_2_5"/>
<accession>Q07N79</accession>
<comment type="similarity">
    <text evidence="1">Belongs to the peptidase A24 family.</text>
</comment>
<dbReference type="PANTHER" id="PTHR30487">
    <property type="entry name" value="TYPE 4 PREPILIN-LIKE PROTEINS LEADER PEPTIDE-PROCESSING ENZYME"/>
    <property type="match status" value="1"/>
</dbReference>
<name>Q07N79_RHOP5</name>
<feature type="transmembrane region" description="Helical" evidence="2">
    <location>
        <begin position="80"/>
        <end position="99"/>
    </location>
</feature>
<keyword evidence="2" id="KW-0472">Membrane</keyword>
<dbReference type="KEGG" id="rpe:RPE_2668"/>
<dbReference type="GO" id="GO:0005886">
    <property type="term" value="C:plasma membrane"/>
    <property type="evidence" value="ECO:0007669"/>
    <property type="project" value="TreeGrafter"/>
</dbReference>
<feature type="transmembrane region" description="Helical" evidence="2">
    <location>
        <begin position="21"/>
        <end position="45"/>
    </location>
</feature>
<dbReference type="STRING" id="316055.RPE_2668"/>
<keyword evidence="2" id="KW-0812">Transmembrane</keyword>
<evidence type="ECO:0000256" key="2">
    <source>
        <dbReference type="SAM" id="Phobius"/>
    </source>
</evidence>
<organism evidence="4">
    <name type="scientific">Rhodopseudomonas palustris (strain BisA53)</name>
    <dbReference type="NCBI Taxonomy" id="316055"/>
    <lineage>
        <taxon>Bacteria</taxon>
        <taxon>Pseudomonadati</taxon>
        <taxon>Pseudomonadota</taxon>
        <taxon>Alphaproteobacteria</taxon>
        <taxon>Hyphomicrobiales</taxon>
        <taxon>Nitrobacteraceae</taxon>
        <taxon>Rhodopseudomonas</taxon>
    </lineage>
</organism>
<dbReference type="Gene3D" id="1.20.120.1220">
    <property type="match status" value="1"/>
</dbReference>
<proteinExistence type="inferred from homology"/>
<feature type="domain" description="Prepilin type IV endopeptidase peptidase" evidence="3">
    <location>
        <begin position="58"/>
        <end position="182"/>
    </location>
</feature>
<dbReference type="PANTHER" id="PTHR30487:SF0">
    <property type="entry name" value="PREPILIN LEADER PEPTIDASE_N-METHYLTRANSFERASE-RELATED"/>
    <property type="match status" value="1"/>
</dbReference>
<feature type="transmembrane region" description="Helical" evidence="2">
    <location>
        <begin position="198"/>
        <end position="222"/>
    </location>
</feature>
<evidence type="ECO:0000259" key="3">
    <source>
        <dbReference type="Pfam" id="PF01478"/>
    </source>
</evidence>
<gene>
    <name evidence="4" type="ordered locus">RPE_2668</name>
</gene>
<dbReference type="AlphaFoldDB" id="Q07N79"/>
<protein>
    <submittedName>
        <fullName evidence="4">General secretion pathway protein O</fullName>
    </submittedName>
</protein>
<dbReference type="InterPro" id="IPR000045">
    <property type="entry name" value="Prepilin_IV_endopep_pep"/>
</dbReference>
<dbReference type="Pfam" id="PF01478">
    <property type="entry name" value="Peptidase_A24"/>
    <property type="match status" value="1"/>
</dbReference>
<keyword evidence="2" id="KW-1133">Transmembrane helix</keyword>
<reference evidence="4" key="1">
    <citation type="submission" date="2006-09" db="EMBL/GenBank/DDBJ databases">
        <title>Complete sequence of Rhodopseudomonas palustris BisA53.</title>
        <authorList>
            <consortium name="US DOE Joint Genome Institute"/>
            <person name="Copeland A."/>
            <person name="Lucas S."/>
            <person name="Lapidus A."/>
            <person name="Barry K."/>
            <person name="Detter J.C."/>
            <person name="Glavina del Rio T."/>
            <person name="Hammon N."/>
            <person name="Israni S."/>
            <person name="Dalin E."/>
            <person name="Tice H."/>
            <person name="Pitluck S."/>
            <person name="Chain P."/>
            <person name="Malfatti S."/>
            <person name="Shin M."/>
            <person name="Vergez L."/>
            <person name="Schmutz J."/>
            <person name="Larimer F."/>
            <person name="Land M."/>
            <person name="Hauser L."/>
            <person name="Pelletier D.A."/>
            <person name="Kyrpides N."/>
            <person name="Kim E."/>
            <person name="Harwood C.S."/>
            <person name="Oda Y."/>
            <person name="Richardson P."/>
        </authorList>
    </citation>
    <scope>NUCLEOTIDE SEQUENCE [LARGE SCALE GENOMIC DNA]</scope>
    <source>
        <strain evidence="4">BisA53</strain>
    </source>
</reference>
<feature type="transmembrane region" description="Helical" evidence="2">
    <location>
        <begin position="51"/>
        <end position="68"/>
    </location>
</feature>
<evidence type="ECO:0000256" key="1">
    <source>
        <dbReference type="ARBA" id="ARBA00005801"/>
    </source>
</evidence>
<sequence length="226" mass="23964">MNTISEVPPKEQQRAVPHRIGVWRSASTTASVAYVIATVCGVALAFFAVEPIQACFVAAWWIFVMVVIRSDLADFLIPDHASLGIALLGLAAIGTRSLWIPEPSPWPSLPWSHGAIAVLAAMVQGATAAAVLWVVGRTFRAIRGFDGLGFGDVKLAGASAIWLDPWQQALALHLATLTAIGVVLLTRNEGLRAGDGALPFGAFLAPAAWITYLAVTMGPQWFEVAP</sequence>
<dbReference type="GO" id="GO:0006465">
    <property type="term" value="P:signal peptide processing"/>
    <property type="evidence" value="ECO:0007669"/>
    <property type="project" value="TreeGrafter"/>
</dbReference>